<reference evidence="1 2" key="1">
    <citation type="submission" date="2020-04" db="EMBL/GenBank/DDBJ databases">
        <authorList>
            <person name="Hitch T.C.A."/>
            <person name="Wylensek D."/>
            <person name="Clavel T."/>
        </authorList>
    </citation>
    <scope>NUCLEOTIDE SEQUENCE [LARGE SCALE GENOMIC DNA]</scope>
    <source>
        <strain evidence="1 2">PG-130-P53-12</strain>
    </source>
</reference>
<dbReference type="EMBL" id="JABAFA010000008">
    <property type="protein sequence ID" value="NMD98678.1"/>
    <property type="molecule type" value="Genomic_DNA"/>
</dbReference>
<gene>
    <name evidence="1" type="ORF">HF878_04155</name>
</gene>
<organism evidence="1 2">
    <name type="scientific">Selenomonas bovis</name>
    <dbReference type="NCBI Taxonomy" id="416586"/>
    <lineage>
        <taxon>Bacteria</taxon>
        <taxon>Bacillati</taxon>
        <taxon>Bacillota</taxon>
        <taxon>Negativicutes</taxon>
        <taxon>Selenomonadales</taxon>
        <taxon>Selenomonadaceae</taxon>
        <taxon>Selenomonas</taxon>
    </lineage>
</organism>
<dbReference type="RefSeq" id="WP_170077282.1">
    <property type="nucleotide sequence ID" value="NZ_JABAFA010000008.1"/>
</dbReference>
<evidence type="ECO:0000313" key="1">
    <source>
        <dbReference type="EMBL" id="NMD98678.1"/>
    </source>
</evidence>
<accession>A0A848B662</accession>
<dbReference type="AlphaFoldDB" id="A0A848B662"/>
<protein>
    <submittedName>
        <fullName evidence="1">DUF3006 domain-containing protein</fullName>
    </submittedName>
</protein>
<sequence>MISAYLDRFEEAWAVLLLGDEMKKVNFPRAYLPSGVREGDYVTIDIRYDKERTKAAEDEALSLLHEEG</sequence>
<comment type="caution">
    <text evidence="1">The sequence shown here is derived from an EMBL/GenBank/DDBJ whole genome shotgun (WGS) entry which is preliminary data.</text>
</comment>
<dbReference type="Gene3D" id="6.20.120.50">
    <property type="match status" value="1"/>
</dbReference>
<dbReference type="Pfam" id="PF11213">
    <property type="entry name" value="DUF3006"/>
    <property type="match status" value="1"/>
</dbReference>
<dbReference type="InterPro" id="IPR021377">
    <property type="entry name" value="DUF3006"/>
</dbReference>
<proteinExistence type="predicted"/>
<keyword evidence="2" id="KW-1185">Reference proteome</keyword>
<dbReference type="Proteomes" id="UP000543804">
    <property type="component" value="Unassembled WGS sequence"/>
</dbReference>
<evidence type="ECO:0000313" key="2">
    <source>
        <dbReference type="Proteomes" id="UP000543804"/>
    </source>
</evidence>
<name>A0A848B662_9FIRM</name>